<dbReference type="PROSITE" id="PS50102">
    <property type="entry name" value="RRM"/>
    <property type="match status" value="1"/>
</dbReference>
<dbReference type="GO" id="GO:0003723">
    <property type="term" value="F:RNA binding"/>
    <property type="evidence" value="ECO:0007669"/>
    <property type="project" value="UniProtKB-UniRule"/>
</dbReference>
<dbReference type="Proteomes" id="UP001164929">
    <property type="component" value="Chromosome 2"/>
</dbReference>
<evidence type="ECO:0000256" key="1">
    <source>
        <dbReference type="PROSITE-ProRule" id="PRU00176"/>
    </source>
</evidence>
<dbReference type="InterPro" id="IPR012677">
    <property type="entry name" value="Nucleotide-bd_a/b_plait_sf"/>
</dbReference>
<proteinExistence type="predicted"/>
<evidence type="ECO:0000313" key="4">
    <source>
        <dbReference type="Proteomes" id="UP001164929"/>
    </source>
</evidence>
<accession>A0AAD6RGR0</accession>
<dbReference type="InterPro" id="IPR000504">
    <property type="entry name" value="RRM_dom"/>
</dbReference>
<sequence length="137" mass="15645">MESNKGFTLLSSRTQSSSGMARPVFVGNFEHETRQSDLERLFSKYGKVERVDMKSGKLYWELLLRKFELLSGLANTCSSLETLLLVCSPSPSTHRWNHPVFSSLDHLSLTHLTALTLHFTRMVVMISVNLLCLVRHY</sequence>
<comment type="caution">
    <text evidence="3">The sequence shown here is derived from an EMBL/GenBank/DDBJ whole genome shotgun (WGS) entry which is preliminary data.</text>
</comment>
<gene>
    <name evidence="3" type="ORF">NC653_006807</name>
</gene>
<name>A0AAD6RGR0_9ROSI</name>
<dbReference type="Gene3D" id="3.30.70.330">
    <property type="match status" value="1"/>
</dbReference>
<dbReference type="AlphaFoldDB" id="A0AAD6RGR0"/>
<protein>
    <recommendedName>
        <fullName evidence="2">RRM domain-containing protein</fullName>
    </recommendedName>
</protein>
<reference evidence="3" key="1">
    <citation type="journal article" date="2023" name="Mol. Ecol. Resour.">
        <title>Chromosome-level genome assembly of a triploid poplar Populus alba 'Berolinensis'.</title>
        <authorList>
            <person name="Chen S."/>
            <person name="Yu Y."/>
            <person name="Wang X."/>
            <person name="Wang S."/>
            <person name="Zhang T."/>
            <person name="Zhou Y."/>
            <person name="He R."/>
            <person name="Meng N."/>
            <person name="Wang Y."/>
            <person name="Liu W."/>
            <person name="Liu Z."/>
            <person name="Liu J."/>
            <person name="Guo Q."/>
            <person name="Huang H."/>
            <person name="Sederoff R.R."/>
            <person name="Wang G."/>
            <person name="Qu G."/>
            <person name="Chen S."/>
        </authorList>
    </citation>
    <scope>NUCLEOTIDE SEQUENCE</scope>
    <source>
        <strain evidence="3">SC-2020</strain>
    </source>
</reference>
<organism evidence="3 4">
    <name type="scientific">Populus alba x Populus x berolinensis</name>
    <dbReference type="NCBI Taxonomy" id="444605"/>
    <lineage>
        <taxon>Eukaryota</taxon>
        <taxon>Viridiplantae</taxon>
        <taxon>Streptophyta</taxon>
        <taxon>Embryophyta</taxon>
        <taxon>Tracheophyta</taxon>
        <taxon>Spermatophyta</taxon>
        <taxon>Magnoliopsida</taxon>
        <taxon>eudicotyledons</taxon>
        <taxon>Gunneridae</taxon>
        <taxon>Pentapetalae</taxon>
        <taxon>rosids</taxon>
        <taxon>fabids</taxon>
        <taxon>Malpighiales</taxon>
        <taxon>Salicaceae</taxon>
        <taxon>Saliceae</taxon>
        <taxon>Populus</taxon>
    </lineage>
</organism>
<dbReference type="EMBL" id="JAQIZT010000002">
    <property type="protein sequence ID" value="KAJ7007887.1"/>
    <property type="molecule type" value="Genomic_DNA"/>
</dbReference>
<keyword evidence="4" id="KW-1185">Reference proteome</keyword>
<dbReference type="Pfam" id="PF00076">
    <property type="entry name" value="RRM_1"/>
    <property type="match status" value="1"/>
</dbReference>
<evidence type="ECO:0000313" key="3">
    <source>
        <dbReference type="EMBL" id="KAJ7007887.1"/>
    </source>
</evidence>
<feature type="domain" description="RRM" evidence="2">
    <location>
        <begin position="22"/>
        <end position="57"/>
    </location>
</feature>
<keyword evidence="1" id="KW-0694">RNA-binding</keyword>
<dbReference type="InterPro" id="IPR035979">
    <property type="entry name" value="RBD_domain_sf"/>
</dbReference>
<evidence type="ECO:0000259" key="2">
    <source>
        <dbReference type="PROSITE" id="PS50102"/>
    </source>
</evidence>
<dbReference type="SUPFAM" id="SSF54928">
    <property type="entry name" value="RNA-binding domain, RBD"/>
    <property type="match status" value="1"/>
</dbReference>